<gene>
    <name evidence="2" type="ORF">UFOPK3423_01184</name>
</gene>
<protein>
    <submittedName>
        <fullName evidence="2">Unannotated protein</fullName>
    </submittedName>
</protein>
<feature type="compositionally biased region" description="Low complexity" evidence="1">
    <location>
        <begin position="20"/>
        <end position="34"/>
    </location>
</feature>
<proteinExistence type="predicted"/>
<dbReference type="AlphaFoldDB" id="A0A6J7E7Q8"/>
<name>A0A6J7E7Q8_9ZZZZ</name>
<accession>A0A6J7E7Q8</accession>
<sequence length="59" mass="6445">MVEEWLETTVKWKSERRKAISMTTKAAAATAASAKSERRPESTSASLRVRAPTIDAIAP</sequence>
<dbReference type="EMBL" id="CAFBLQ010000139">
    <property type="protein sequence ID" value="CAB4879097.1"/>
    <property type="molecule type" value="Genomic_DNA"/>
</dbReference>
<organism evidence="2">
    <name type="scientific">freshwater metagenome</name>
    <dbReference type="NCBI Taxonomy" id="449393"/>
    <lineage>
        <taxon>unclassified sequences</taxon>
        <taxon>metagenomes</taxon>
        <taxon>ecological metagenomes</taxon>
    </lineage>
</organism>
<evidence type="ECO:0000256" key="1">
    <source>
        <dbReference type="SAM" id="MobiDB-lite"/>
    </source>
</evidence>
<evidence type="ECO:0000313" key="2">
    <source>
        <dbReference type="EMBL" id="CAB4879097.1"/>
    </source>
</evidence>
<feature type="region of interest" description="Disordered" evidence="1">
    <location>
        <begin position="17"/>
        <end position="59"/>
    </location>
</feature>
<reference evidence="2" key="1">
    <citation type="submission" date="2020-05" db="EMBL/GenBank/DDBJ databases">
        <authorList>
            <person name="Chiriac C."/>
            <person name="Salcher M."/>
            <person name="Ghai R."/>
            <person name="Kavagutti S V."/>
        </authorList>
    </citation>
    <scope>NUCLEOTIDE SEQUENCE</scope>
</reference>